<dbReference type="EMBL" id="RZGY01000001">
    <property type="protein sequence ID" value="RUQ86241.1"/>
    <property type="molecule type" value="Genomic_DNA"/>
</dbReference>
<dbReference type="SUPFAM" id="SSF53335">
    <property type="entry name" value="S-adenosyl-L-methionine-dependent methyltransferases"/>
    <property type="match status" value="1"/>
</dbReference>
<evidence type="ECO:0000313" key="7">
    <source>
        <dbReference type="Proteomes" id="UP000241203"/>
    </source>
</evidence>
<dbReference type="GO" id="GO:0032259">
    <property type="term" value="P:methylation"/>
    <property type="evidence" value="ECO:0007669"/>
    <property type="project" value="UniProtKB-KW"/>
</dbReference>
<feature type="domain" description="Methyltransferase type 11" evidence="3">
    <location>
        <begin position="94"/>
        <end position="181"/>
    </location>
</feature>
<proteinExistence type="predicted"/>
<dbReference type="InterPro" id="IPR013216">
    <property type="entry name" value="Methyltransf_11"/>
</dbReference>
<evidence type="ECO:0000313" key="6">
    <source>
        <dbReference type="EMBL" id="RUQ86241.1"/>
    </source>
</evidence>
<dbReference type="InterPro" id="IPR029063">
    <property type="entry name" value="SAM-dependent_MTases_sf"/>
</dbReference>
<dbReference type="Gene3D" id="3.40.50.150">
    <property type="entry name" value="Vaccinia Virus protein VP39"/>
    <property type="match status" value="1"/>
</dbReference>
<accession>A0A2P8GZF4</accession>
<gene>
    <name evidence="5" type="ORF">CLV49_2976</name>
    <name evidence="6" type="ORF">ELQ93_04370</name>
</gene>
<dbReference type="Proteomes" id="UP000241203">
    <property type="component" value="Unassembled WGS sequence"/>
</dbReference>
<evidence type="ECO:0000313" key="5">
    <source>
        <dbReference type="EMBL" id="PSL39342.1"/>
    </source>
</evidence>
<keyword evidence="2" id="KW-0949">S-adenosyl-L-methionine</keyword>
<feature type="binding site" evidence="2">
    <location>
        <position position="188"/>
    </location>
    <ligand>
        <name>S-adenosyl-L-methionine</name>
        <dbReference type="ChEBI" id="CHEBI:59789"/>
    </ligand>
</feature>
<sequence length="282" mass="29409">MGSRSAALERLSDVLVCPVCAGDIVSVSTSVVCAAGHVFDVARQGYVSLIAGRAVSGDSAEMVAARDRFLSSGHYDRISDAVASAVPTASGVCVDVGGGTGYHLARVLDARPDLAGLVLDTSKPALKRAARSHERMAAVATDAWAALPLRSSSIDVMLSIFAPRNPGETARVLAPGGVLVVVTPTTRHLSELMSAVGLVRVDERKEERLALQLRDFETIRSDRLEYGVSLGRAEAIDDVLMGPSGHHAGADEIAHALSSLPDPVAATVSVVVSVLRLRRDAG</sequence>
<evidence type="ECO:0000256" key="1">
    <source>
        <dbReference type="PIRSR" id="PIRSR018249-1"/>
    </source>
</evidence>
<keyword evidence="1" id="KW-0479">Metal-binding</keyword>
<comment type="caution">
    <text evidence="5">The sequence shown here is derived from an EMBL/GenBank/DDBJ whole genome shotgun (WGS) entry which is preliminary data.</text>
</comment>
<evidence type="ECO:0000259" key="4">
    <source>
        <dbReference type="Pfam" id="PF21302"/>
    </source>
</evidence>
<reference evidence="5 7" key="1">
    <citation type="submission" date="2018-03" db="EMBL/GenBank/DDBJ databases">
        <title>Genomic Encyclopedia of Archaeal and Bacterial Type Strains, Phase II (KMG-II): from individual species to whole genera.</title>
        <authorList>
            <person name="Goeker M."/>
        </authorList>
    </citation>
    <scope>NUCLEOTIDE SEQUENCE [LARGE SCALE GENOMIC DNA]</scope>
    <source>
        <strain evidence="5 7">DSM 21548</strain>
    </source>
</reference>
<keyword evidence="5" id="KW-0489">Methyltransferase</keyword>
<dbReference type="InterPro" id="IPR048647">
    <property type="entry name" value="RlmA_N"/>
</dbReference>
<dbReference type="OrthoDB" id="108476at2"/>
<feature type="binding site" evidence="1">
    <location>
        <position position="37"/>
    </location>
    <ligand>
        <name>Zn(2+)</name>
        <dbReference type="ChEBI" id="CHEBI:29105"/>
    </ligand>
</feature>
<name>A0A2P8GZF4_9MICO</name>
<organism evidence="5 7">
    <name type="scientific">Labedella gwakjiensis</name>
    <dbReference type="NCBI Taxonomy" id="390269"/>
    <lineage>
        <taxon>Bacteria</taxon>
        <taxon>Bacillati</taxon>
        <taxon>Actinomycetota</taxon>
        <taxon>Actinomycetes</taxon>
        <taxon>Micrococcales</taxon>
        <taxon>Microbacteriaceae</taxon>
        <taxon>Labedella</taxon>
    </lineage>
</organism>
<dbReference type="Pfam" id="PF21302">
    <property type="entry name" value="Zn_ribbon_RlmA"/>
    <property type="match status" value="1"/>
</dbReference>
<dbReference type="RefSeq" id="WP_106564222.1">
    <property type="nucleotide sequence ID" value="NZ_PYAU01000001.1"/>
</dbReference>
<dbReference type="PIRSF" id="PIRSF018249">
    <property type="entry name" value="MyrA_prd"/>
    <property type="match status" value="1"/>
</dbReference>
<feature type="binding site" evidence="2">
    <location>
        <position position="75"/>
    </location>
    <ligand>
        <name>S-adenosyl-L-methionine</name>
        <dbReference type="ChEBI" id="CHEBI:59789"/>
    </ligand>
</feature>
<reference evidence="6 8" key="2">
    <citation type="submission" date="2018-12" db="EMBL/GenBank/DDBJ databases">
        <authorList>
            <person name="hu s."/>
            <person name="Xu Y."/>
            <person name="Xu B."/>
            <person name="Li F."/>
        </authorList>
    </citation>
    <scope>NUCLEOTIDE SEQUENCE [LARGE SCALE GENOMIC DNA]</scope>
    <source>
        <strain evidence="6 8">KSW2-17</strain>
    </source>
</reference>
<keyword evidence="5" id="KW-0808">Transferase</keyword>
<keyword evidence="8" id="KW-1185">Reference proteome</keyword>
<evidence type="ECO:0000256" key="2">
    <source>
        <dbReference type="PIRSR" id="PIRSR018249-2"/>
    </source>
</evidence>
<feature type="binding site" evidence="2">
    <location>
        <begin position="100"/>
        <end position="101"/>
    </location>
    <ligand>
        <name>S-adenosyl-L-methionine</name>
        <dbReference type="ChEBI" id="CHEBI:59789"/>
    </ligand>
</feature>
<keyword evidence="1" id="KW-0862">Zinc</keyword>
<dbReference type="GO" id="GO:0046872">
    <property type="term" value="F:metal ion binding"/>
    <property type="evidence" value="ECO:0007669"/>
    <property type="project" value="UniProtKB-KW"/>
</dbReference>
<feature type="binding site" evidence="1">
    <location>
        <position position="20"/>
    </location>
    <ligand>
        <name>Zn(2+)</name>
        <dbReference type="ChEBI" id="CHEBI:29105"/>
    </ligand>
</feature>
<dbReference type="Proteomes" id="UP000268291">
    <property type="component" value="Unassembled WGS sequence"/>
</dbReference>
<dbReference type="AlphaFoldDB" id="A0A2P8GZF4"/>
<dbReference type="EMBL" id="PYAU01000001">
    <property type="protein sequence ID" value="PSL39342.1"/>
    <property type="molecule type" value="Genomic_DNA"/>
</dbReference>
<feature type="domain" description="23S rRNA (guanine(745)-N(1))-methyltransferase N-terminal" evidence="4">
    <location>
        <begin position="16"/>
        <end position="50"/>
    </location>
</feature>
<feature type="binding site" evidence="1">
    <location>
        <position position="17"/>
    </location>
    <ligand>
        <name>Zn(2+)</name>
        <dbReference type="ChEBI" id="CHEBI:29105"/>
    </ligand>
</feature>
<dbReference type="GO" id="GO:0008757">
    <property type="term" value="F:S-adenosylmethionine-dependent methyltransferase activity"/>
    <property type="evidence" value="ECO:0007669"/>
    <property type="project" value="InterPro"/>
</dbReference>
<feature type="binding site" evidence="1">
    <location>
        <position position="33"/>
    </location>
    <ligand>
        <name>Zn(2+)</name>
        <dbReference type="ChEBI" id="CHEBI:29105"/>
    </ligand>
</feature>
<evidence type="ECO:0000259" key="3">
    <source>
        <dbReference type="Pfam" id="PF08241"/>
    </source>
</evidence>
<evidence type="ECO:0000313" key="8">
    <source>
        <dbReference type="Proteomes" id="UP000268291"/>
    </source>
</evidence>
<dbReference type="Pfam" id="PF08241">
    <property type="entry name" value="Methyltransf_11"/>
    <property type="match status" value="1"/>
</dbReference>
<dbReference type="InterPro" id="IPR016718">
    <property type="entry name" value="rRNA_m1G-MeTrfase_A_prd"/>
</dbReference>
<protein>
    <submittedName>
        <fullName evidence="5">23S rRNA m(1)G-748 methyltransferase</fullName>
    </submittedName>
    <submittedName>
        <fullName evidence="6">Methyltransferase domain-containing protein</fullName>
    </submittedName>
</protein>